<sequence length="66" mass="7666">MSSWEWRVMTRDDVLAIYEVYYDESGRIVSTSADPTFPSGLTIEELRENLQLYAEALTKPVLSYEE</sequence>
<reference evidence="1" key="1">
    <citation type="submission" date="2022-09" db="EMBL/GenBank/DDBJ databases">
        <title>Tahibacter sp. nov., isolated from a fresh water.</title>
        <authorList>
            <person name="Baek J.H."/>
            <person name="Lee J.K."/>
            <person name="Kim J.M."/>
            <person name="Jeon C.O."/>
        </authorList>
    </citation>
    <scope>NUCLEOTIDE SEQUENCE</scope>
    <source>
        <strain evidence="1">W38</strain>
    </source>
</reference>
<proteinExistence type="predicted"/>
<dbReference type="RefSeq" id="WP_261693137.1">
    <property type="nucleotide sequence ID" value="NZ_CP104694.1"/>
</dbReference>
<evidence type="ECO:0000313" key="2">
    <source>
        <dbReference type="Proteomes" id="UP001064632"/>
    </source>
</evidence>
<protein>
    <submittedName>
        <fullName evidence="1">Uncharacterized protein</fullName>
    </submittedName>
</protein>
<evidence type="ECO:0000313" key="1">
    <source>
        <dbReference type="EMBL" id="UXI66153.1"/>
    </source>
</evidence>
<gene>
    <name evidence="1" type="ORF">N4264_15500</name>
</gene>
<organism evidence="1 2">
    <name type="scientific">Tahibacter amnicola</name>
    <dbReference type="NCBI Taxonomy" id="2976241"/>
    <lineage>
        <taxon>Bacteria</taxon>
        <taxon>Pseudomonadati</taxon>
        <taxon>Pseudomonadota</taxon>
        <taxon>Gammaproteobacteria</taxon>
        <taxon>Lysobacterales</taxon>
        <taxon>Rhodanobacteraceae</taxon>
        <taxon>Tahibacter</taxon>
    </lineage>
</organism>
<keyword evidence="2" id="KW-1185">Reference proteome</keyword>
<dbReference type="EMBL" id="CP104694">
    <property type="protein sequence ID" value="UXI66153.1"/>
    <property type="molecule type" value="Genomic_DNA"/>
</dbReference>
<dbReference type="Proteomes" id="UP001064632">
    <property type="component" value="Chromosome"/>
</dbReference>
<accession>A0ABY6B7T3</accession>
<name>A0ABY6B7T3_9GAMM</name>